<accession>A0A3M7SK35</accession>
<sequence>MNSLQIKQTFFSYFKLPLLDNFILASFNRKTEKRDVAARHCLGLLQLIDFLVEQLRGAGEQMTWLREQTKEKI</sequence>
<reference evidence="1 2" key="1">
    <citation type="journal article" date="2018" name="Sci. Rep.">
        <title>Genomic signatures of local adaptation to the degree of environmental predictability in rotifers.</title>
        <authorList>
            <person name="Franch-Gras L."/>
            <person name="Hahn C."/>
            <person name="Garcia-Roger E.M."/>
            <person name="Carmona M.J."/>
            <person name="Serra M."/>
            <person name="Gomez A."/>
        </authorList>
    </citation>
    <scope>NUCLEOTIDE SEQUENCE [LARGE SCALE GENOMIC DNA]</scope>
    <source>
        <strain evidence="1">HYR1</strain>
    </source>
</reference>
<name>A0A3M7SK35_BRAPC</name>
<protein>
    <submittedName>
        <fullName evidence="1">Uncharacterized protein</fullName>
    </submittedName>
</protein>
<dbReference type="Proteomes" id="UP000276133">
    <property type="component" value="Unassembled WGS sequence"/>
</dbReference>
<dbReference type="EMBL" id="REGN01001229">
    <property type="protein sequence ID" value="RNA36141.1"/>
    <property type="molecule type" value="Genomic_DNA"/>
</dbReference>
<organism evidence="1 2">
    <name type="scientific">Brachionus plicatilis</name>
    <name type="common">Marine rotifer</name>
    <name type="synonym">Brachionus muelleri</name>
    <dbReference type="NCBI Taxonomy" id="10195"/>
    <lineage>
        <taxon>Eukaryota</taxon>
        <taxon>Metazoa</taxon>
        <taxon>Spiralia</taxon>
        <taxon>Gnathifera</taxon>
        <taxon>Rotifera</taxon>
        <taxon>Eurotatoria</taxon>
        <taxon>Monogononta</taxon>
        <taxon>Pseudotrocha</taxon>
        <taxon>Ploima</taxon>
        <taxon>Brachionidae</taxon>
        <taxon>Brachionus</taxon>
    </lineage>
</organism>
<evidence type="ECO:0000313" key="1">
    <source>
        <dbReference type="EMBL" id="RNA36141.1"/>
    </source>
</evidence>
<proteinExistence type="predicted"/>
<comment type="caution">
    <text evidence="1">The sequence shown here is derived from an EMBL/GenBank/DDBJ whole genome shotgun (WGS) entry which is preliminary data.</text>
</comment>
<keyword evidence="2" id="KW-1185">Reference proteome</keyword>
<dbReference type="AlphaFoldDB" id="A0A3M7SK35"/>
<gene>
    <name evidence="1" type="ORF">BpHYR1_011716</name>
</gene>
<evidence type="ECO:0000313" key="2">
    <source>
        <dbReference type="Proteomes" id="UP000276133"/>
    </source>
</evidence>